<gene>
    <name evidence="4" type="ORF">C8N35_102474</name>
</gene>
<dbReference type="Gene3D" id="3.40.1190.20">
    <property type="match status" value="1"/>
</dbReference>
<sequence>MTGPGPAPAGERSGSAHVQSIDAAHEGAGSRAGAPHVSENGVSRAGGGAALCVALCGGIHLDRLAHADRRILPDTSTPGRILTRPGGVATNVAMVLARLAIPARLFGRIGRDGDGDTLSAVLARRGIDMSGVREGKGATASYLALHDPGGRLAAAVVDDAITFEFAPDDLPPAALAQAAIWFADANLRADTLERLAKLAGARGTGVLLVADAVSIAKARRLEPVLGRLDLLFANRAEAAALVGTPGTAETLARALVDMEDGPRAAIVTDGESGAALAQTGNKTCLHRTALPARVVDVTGAGDALTGGTLAGLAWGLDLAQALDYGRAAAALTVEATGAAPESLTLAALHLRLDAVEAD</sequence>
<dbReference type="GO" id="GO:0005829">
    <property type="term" value="C:cytosol"/>
    <property type="evidence" value="ECO:0007669"/>
    <property type="project" value="TreeGrafter"/>
</dbReference>
<dbReference type="SUPFAM" id="SSF53613">
    <property type="entry name" value="Ribokinase-like"/>
    <property type="match status" value="1"/>
</dbReference>
<organism evidence="4 5">
    <name type="scientific">Breoghania corrubedonensis</name>
    <dbReference type="NCBI Taxonomy" id="665038"/>
    <lineage>
        <taxon>Bacteria</taxon>
        <taxon>Pseudomonadati</taxon>
        <taxon>Pseudomonadota</taxon>
        <taxon>Alphaproteobacteria</taxon>
        <taxon>Hyphomicrobiales</taxon>
        <taxon>Stappiaceae</taxon>
        <taxon>Breoghania</taxon>
    </lineage>
</organism>
<feature type="domain" description="Carbohydrate kinase PfkB" evidence="3">
    <location>
        <begin position="65"/>
        <end position="340"/>
    </location>
</feature>
<evidence type="ECO:0000256" key="2">
    <source>
        <dbReference type="ARBA" id="ARBA00022777"/>
    </source>
</evidence>
<dbReference type="Pfam" id="PF00294">
    <property type="entry name" value="PfkB"/>
    <property type="match status" value="1"/>
</dbReference>
<comment type="caution">
    <text evidence="4">The sequence shown here is derived from an EMBL/GenBank/DDBJ whole genome shotgun (WGS) entry which is preliminary data.</text>
</comment>
<name>A0A2T5VDC6_9HYPH</name>
<dbReference type="InterPro" id="IPR011611">
    <property type="entry name" value="PfkB_dom"/>
</dbReference>
<proteinExistence type="predicted"/>
<keyword evidence="2 4" id="KW-0418">Kinase</keyword>
<reference evidence="4 5" key="1">
    <citation type="submission" date="2018-04" db="EMBL/GenBank/DDBJ databases">
        <title>Genomic Encyclopedia of Archaeal and Bacterial Type Strains, Phase II (KMG-II): from individual species to whole genera.</title>
        <authorList>
            <person name="Goeker M."/>
        </authorList>
    </citation>
    <scope>NUCLEOTIDE SEQUENCE [LARGE SCALE GENOMIC DNA]</scope>
    <source>
        <strain evidence="4 5">DSM 23382</strain>
    </source>
</reference>
<dbReference type="Proteomes" id="UP000244081">
    <property type="component" value="Unassembled WGS sequence"/>
</dbReference>
<accession>A0A2T5VDC6</accession>
<dbReference type="PANTHER" id="PTHR10584">
    <property type="entry name" value="SUGAR KINASE"/>
    <property type="match status" value="1"/>
</dbReference>
<dbReference type="OrthoDB" id="9806249at2"/>
<evidence type="ECO:0000259" key="3">
    <source>
        <dbReference type="Pfam" id="PF00294"/>
    </source>
</evidence>
<keyword evidence="1" id="KW-0808">Transferase</keyword>
<dbReference type="InterPro" id="IPR029056">
    <property type="entry name" value="Ribokinase-like"/>
</dbReference>
<dbReference type="GO" id="GO:0016301">
    <property type="term" value="F:kinase activity"/>
    <property type="evidence" value="ECO:0007669"/>
    <property type="project" value="UniProtKB-KW"/>
</dbReference>
<dbReference type="PANTHER" id="PTHR10584:SF166">
    <property type="entry name" value="RIBOKINASE"/>
    <property type="match status" value="1"/>
</dbReference>
<evidence type="ECO:0000313" key="4">
    <source>
        <dbReference type="EMBL" id="PTW61758.1"/>
    </source>
</evidence>
<dbReference type="AlphaFoldDB" id="A0A2T5VDC6"/>
<evidence type="ECO:0000256" key="1">
    <source>
        <dbReference type="ARBA" id="ARBA00022679"/>
    </source>
</evidence>
<evidence type="ECO:0000313" key="5">
    <source>
        <dbReference type="Proteomes" id="UP000244081"/>
    </source>
</evidence>
<protein>
    <submittedName>
        <fullName evidence="4">Pseudouridine kinase</fullName>
    </submittedName>
</protein>
<keyword evidence="5" id="KW-1185">Reference proteome</keyword>
<dbReference type="EMBL" id="QAYG01000002">
    <property type="protein sequence ID" value="PTW61758.1"/>
    <property type="molecule type" value="Genomic_DNA"/>
</dbReference>